<feature type="domain" description="Cupin type-2" evidence="1">
    <location>
        <begin position="56"/>
        <end position="108"/>
    </location>
</feature>
<gene>
    <name evidence="2" type="ORF">H2O64_19570</name>
</gene>
<evidence type="ECO:0000313" key="2">
    <source>
        <dbReference type="EMBL" id="MBC8756882.1"/>
    </source>
</evidence>
<evidence type="ECO:0000313" key="3">
    <source>
        <dbReference type="Proteomes" id="UP000619238"/>
    </source>
</evidence>
<proteinExistence type="predicted"/>
<reference evidence="2 3" key="1">
    <citation type="submission" date="2020-07" db="EMBL/GenBank/DDBJ databases">
        <title>Description of Kordia aestuariivivens sp. nov., isolated from a tidal flat.</title>
        <authorList>
            <person name="Park S."/>
            <person name="Yoon J.-H."/>
        </authorList>
    </citation>
    <scope>NUCLEOTIDE SEQUENCE [LARGE SCALE GENOMIC DNA]</scope>
    <source>
        <strain evidence="2 3">YSTF-M3</strain>
    </source>
</reference>
<dbReference type="Pfam" id="PF07883">
    <property type="entry name" value="Cupin_2"/>
    <property type="match status" value="1"/>
</dbReference>
<dbReference type="EMBL" id="JACGWS010000014">
    <property type="protein sequence ID" value="MBC8756882.1"/>
    <property type="molecule type" value="Genomic_DNA"/>
</dbReference>
<keyword evidence="3" id="KW-1185">Reference proteome</keyword>
<organism evidence="2 3">
    <name type="scientific">Kordia aestuariivivens</name>
    <dbReference type="NCBI Taxonomy" id="2759037"/>
    <lineage>
        <taxon>Bacteria</taxon>
        <taxon>Pseudomonadati</taxon>
        <taxon>Bacteroidota</taxon>
        <taxon>Flavobacteriia</taxon>
        <taxon>Flavobacteriales</taxon>
        <taxon>Flavobacteriaceae</taxon>
        <taxon>Kordia</taxon>
    </lineage>
</organism>
<dbReference type="Proteomes" id="UP000619238">
    <property type="component" value="Unassembled WGS sequence"/>
</dbReference>
<dbReference type="InterPro" id="IPR011051">
    <property type="entry name" value="RmlC_Cupin_sf"/>
</dbReference>
<protein>
    <submittedName>
        <fullName evidence="2">Cupin domain-containing protein</fullName>
    </submittedName>
</protein>
<comment type="caution">
    <text evidence="2">The sequence shown here is derived from an EMBL/GenBank/DDBJ whole genome shotgun (WGS) entry which is preliminary data.</text>
</comment>
<accession>A0ABR7QE83</accession>
<dbReference type="InterPro" id="IPR014710">
    <property type="entry name" value="RmlC-like_jellyroll"/>
</dbReference>
<dbReference type="SUPFAM" id="SSF51182">
    <property type="entry name" value="RmlC-like cupins"/>
    <property type="match status" value="1"/>
</dbReference>
<name>A0ABR7QE83_9FLAO</name>
<sequence>MEQFKKIDWENLKHEYGLDGQRLLPWGEEKHPFPFGGAYCVLRADTISLEHVNEPSDEKEMFIVTSGKAKVYLDETIREVETGDIVYIPKGVSHFLENPYKEDCHFYALWWNAEIISGYINSNSN</sequence>
<dbReference type="RefSeq" id="WP_187563923.1">
    <property type="nucleotide sequence ID" value="NZ_JACGWS010000014.1"/>
</dbReference>
<dbReference type="Gene3D" id="2.60.120.10">
    <property type="entry name" value="Jelly Rolls"/>
    <property type="match status" value="1"/>
</dbReference>
<evidence type="ECO:0000259" key="1">
    <source>
        <dbReference type="Pfam" id="PF07883"/>
    </source>
</evidence>
<dbReference type="InterPro" id="IPR013096">
    <property type="entry name" value="Cupin_2"/>
</dbReference>